<organism evidence="2 3">
    <name type="scientific">Cyphellophora attinorum</name>
    <dbReference type="NCBI Taxonomy" id="1664694"/>
    <lineage>
        <taxon>Eukaryota</taxon>
        <taxon>Fungi</taxon>
        <taxon>Dikarya</taxon>
        <taxon>Ascomycota</taxon>
        <taxon>Pezizomycotina</taxon>
        <taxon>Eurotiomycetes</taxon>
        <taxon>Chaetothyriomycetidae</taxon>
        <taxon>Chaetothyriales</taxon>
        <taxon>Cyphellophoraceae</taxon>
        <taxon>Cyphellophora</taxon>
    </lineage>
</organism>
<dbReference type="GeneID" id="28740445"/>
<dbReference type="Gene3D" id="3.30.710.10">
    <property type="entry name" value="Potassium Channel Kv1.1, Chain A"/>
    <property type="match status" value="1"/>
</dbReference>
<dbReference type="PROSITE" id="PS50097">
    <property type="entry name" value="BTB"/>
    <property type="match status" value="1"/>
</dbReference>
<sequence length="267" mass="30152">MGDDSFVGKRNASVALEWAQYATEETVRVVVGEDGYQVIYHLPPAALKAKSAYFRGCLSGSFKESEQNIITLDDVNPKTFAFFVQWLFSEKIWHVAAVDSKDARETEMNMIDLWILADRLLAEDCQNYCMDSIRATVSHQKTVSGCVKVIGKRVSAGGQLKAFYTQQMASSMARTRKASFDTGHSPKHESWLKELDQVWDQASAEATKDLFLKYMEERERMYVSPAALAGCHWHVHVDTSKDECEAKFRAVHATTASIDTNNQDTEW</sequence>
<dbReference type="OrthoDB" id="1022638at2759"/>
<dbReference type="Pfam" id="PF00651">
    <property type="entry name" value="BTB"/>
    <property type="match status" value="1"/>
</dbReference>
<comment type="caution">
    <text evidence="2">The sequence shown here is derived from an EMBL/GenBank/DDBJ whole genome shotgun (WGS) entry which is preliminary data.</text>
</comment>
<name>A0A0N1P1N4_9EURO</name>
<dbReference type="EMBL" id="LFJN01000010">
    <property type="protein sequence ID" value="KPI41025.1"/>
    <property type="molecule type" value="Genomic_DNA"/>
</dbReference>
<accession>A0A0N1P1N4</accession>
<evidence type="ECO:0000313" key="3">
    <source>
        <dbReference type="Proteomes" id="UP000038010"/>
    </source>
</evidence>
<dbReference type="RefSeq" id="XP_018000988.1">
    <property type="nucleotide sequence ID" value="XM_018148566.1"/>
</dbReference>
<dbReference type="InterPro" id="IPR011333">
    <property type="entry name" value="SKP1/BTB/POZ_sf"/>
</dbReference>
<dbReference type="SUPFAM" id="SSF54695">
    <property type="entry name" value="POZ domain"/>
    <property type="match status" value="1"/>
</dbReference>
<protein>
    <recommendedName>
        <fullName evidence="1">BTB domain-containing protein</fullName>
    </recommendedName>
</protein>
<dbReference type="AlphaFoldDB" id="A0A0N1P1N4"/>
<evidence type="ECO:0000313" key="2">
    <source>
        <dbReference type="EMBL" id="KPI41025.1"/>
    </source>
</evidence>
<dbReference type="Proteomes" id="UP000038010">
    <property type="component" value="Unassembled WGS sequence"/>
</dbReference>
<proteinExistence type="predicted"/>
<evidence type="ECO:0000259" key="1">
    <source>
        <dbReference type="PROSITE" id="PS50097"/>
    </source>
</evidence>
<dbReference type="VEuPathDB" id="FungiDB:AB675_8142"/>
<reference evidence="2 3" key="1">
    <citation type="submission" date="2015-06" db="EMBL/GenBank/DDBJ databases">
        <title>Draft genome of the ant-associated black yeast Phialophora attae CBS 131958.</title>
        <authorList>
            <person name="Moreno L.F."/>
            <person name="Stielow B.J."/>
            <person name="de Hoog S."/>
            <person name="Vicente V.A."/>
            <person name="Weiss V.A."/>
            <person name="de Vries M."/>
            <person name="Cruz L.M."/>
            <person name="Souza E.M."/>
        </authorList>
    </citation>
    <scope>NUCLEOTIDE SEQUENCE [LARGE SCALE GENOMIC DNA]</scope>
    <source>
        <strain evidence="2 3">CBS 131958</strain>
    </source>
</reference>
<gene>
    <name evidence="2" type="ORF">AB675_8142</name>
</gene>
<keyword evidence="3" id="KW-1185">Reference proteome</keyword>
<dbReference type="InterPro" id="IPR000210">
    <property type="entry name" value="BTB/POZ_dom"/>
</dbReference>
<feature type="domain" description="BTB" evidence="1">
    <location>
        <begin position="25"/>
        <end position="92"/>
    </location>
</feature>